<evidence type="ECO:0000256" key="1">
    <source>
        <dbReference type="SAM" id="MobiDB-lite"/>
    </source>
</evidence>
<protein>
    <recommendedName>
        <fullName evidence="2">FHA domain-containing protein</fullName>
    </recommendedName>
</protein>
<dbReference type="OrthoDB" id="9783862at2"/>
<dbReference type="InterPro" id="IPR008984">
    <property type="entry name" value="SMAD_FHA_dom_sf"/>
</dbReference>
<dbReference type="Gene3D" id="2.60.200.20">
    <property type="match status" value="1"/>
</dbReference>
<dbReference type="RefSeq" id="WP_005398887.1">
    <property type="nucleotide sequence ID" value="NZ_JH601088.1"/>
</dbReference>
<dbReference type="InterPro" id="IPR045962">
    <property type="entry name" value="DUF6382"/>
</dbReference>
<dbReference type="CDD" id="cd00060">
    <property type="entry name" value="FHA"/>
    <property type="match status" value="1"/>
</dbReference>
<evidence type="ECO:0000313" key="3">
    <source>
        <dbReference type="EMBL" id="EHR33328.1"/>
    </source>
</evidence>
<dbReference type="SMART" id="SM00240">
    <property type="entry name" value="FHA"/>
    <property type="match status" value="1"/>
</dbReference>
<sequence>MKNFYFDNFGNNSFLVYKLNNEEIIDEISLSMILNNDITGVLKAIVNQFDDEKFIKYNITSKVQASLLFADNVNKKRVLDVFEQIVKAAIEVENYLIPVERLLFNLEYIYVDVATNETSLICLPIEEQNEKVDLKEFFKNILFNAKFDQKENNDYVGRLINSLNSMLEFSNDRFLQAIYEIRGIKSEDLDNEKNKNISNEKKVQRVENNIPITNPVNNAVIKEESSFSSDKTVEEDKPKEEKKKGFISMPNFKKNKVEDESIEEDIEEDDEEKITLMSLLTGFSGEKFKKYKEQRSKNKGKKNTKKYNNNNNKKDIRDIREKFNKKKFNEEIKEEREIEKKPEEEAPKQIVKGRYGDFGDTTVLGNDSGTNETTVLSESMDEEVYSEKRPFLIRQKNNERILIDSDIFKIGSEQSYVNYHIYDNTSISRSHAIISKDADNYFIEDTNSTNHTYVNGSIITPNTKIEINDNDEIKLADEKFKFTLI</sequence>
<feature type="domain" description="FHA" evidence="2">
    <location>
        <begin position="408"/>
        <end position="459"/>
    </location>
</feature>
<feature type="region of interest" description="Disordered" evidence="1">
    <location>
        <begin position="290"/>
        <end position="320"/>
    </location>
</feature>
<accession>H3NPV0</accession>
<keyword evidence="4" id="KW-1185">Reference proteome</keyword>
<dbReference type="eggNOG" id="COG1716">
    <property type="taxonomic scope" value="Bacteria"/>
</dbReference>
<comment type="caution">
    <text evidence="3">The sequence shown here is derived from an EMBL/GenBank/DDBJ whole genome shotgun (WGS) entry which is preliminary data.</text>
</comment>
<dbReference type="EMBL" id="AGEI01000024">
    <property type="protein sequence ID" value="EHR33328.1"/>
    <property type="molecule type" value="Genomic_DNA"/>
</dbReference>
<dbReference type="Pfam" id="PF00498">
    <property type="entry name" value="FHA"/>
    <property type="match status" value="1"/>
</dbReference>
<dbReference type="PROSITE" id="PS50006">
    <property type="entry name" value="FHA_DOMAIN"/>
    <property type="match status" value="1"/>
</dbReference>
<evidence type="ECO:0000259" key="2">
    <source>
        <dbReference type="PROSITE" id="PS50006"/>
    </source>
</evidence>
<dbReference type="InterPro" id="IPR000253">
    <property type="entry name" value="FHA_dom"/>
</dbReference>
<dbReference type="Proteomes" id="UP000004191">
    <property type="component" value="Unassembled WGS sequence"/>
</dbReference>
<dbReference type="GeneID" id="96999336"/>
<dbReference type="HOGENOM" id="CLU_571996_0_0_9"/>
<feature type="region of interest" description="Disordered" evidence="1">
    <location>
        <begin position="224"/>
        <end position="244"/>
    </location>
</feature>
<dbReference type="AlphaFoldDB" id="H3NPV0"/>
<name>H3NPV0_9FIRM</name>
<dbReference type="STRING" id="883114.HMPREF9709_01372"/>
<dbReference type="SUPFAM" id="SSF49879">
    <property type="entry name" value="SMAD/FHA domain"/>
    <property type="match status" value="1"/>
</dbReference>
<evidence type="ECO:0000313" key="4">
    <source>
        <dbReference type="Proteomes" id="UP000004191"/>
    </source>
</evidence>
<dbReference type="Pfam" id="PF19909">
    <property type="entry name" value="DUF6382"/>
    <property type="match status" value="1"/>
</dbReference>
<reference evidence="3 4" key="1">
    <citation type="submission" date="2012-01" db="EMBL/GenBank/DDBJ databases">
        <title>The Genome Sequence of Helcococcus kunzii ATCC 51366.</title>
        <authorList>
            <consortium name="The Broad Institute Genome Sequencing Platform"/>
            <person name="Earl A."/>
            <person name="Ward D."/>
            <person name="Feldgarden M."/>
            <person name="Gevers D."/>
            <person name="Huys G."/>
            <person name="Young S.K."/>
            <person name="Zeng Q."/>
            <person name="Gargeya S."/>
            <person name="Fitzgerald M."/>
            <person name="Haas B."/>
            <person name="Abouelleil A."/>
            <person name="Alvarado L."/>
            <person name="Arachchi H.M."/>
            <person name="Berlin A."/>
            <person name="Chapman S.B."/>
            <person name="Gearin G."/>
            <person name="Goldberg J."/>
            <person name="Griggs A."/>
            <person name="Gujja S."/>
            <person name="Hansen M."/>
            <person name="Heiman D."/>
            <person name="Howarth C."/>
            <person name="Larimer J."/>
            <person name="Lui A."/>
            <person name="MacDonald P.J.P."/>
            <person name="McCowen C."/>
            <person name="Montmayeur A."/>
            <person name="Murphy C."/>
            <person name="Neiman D."/>
            <person name="Pearson M."/>
            <person name="Priest M."/>
            <person name="Roberts A."/>
            <person name="Saif S."/>
            <person name="Shea T."/>
            <person name="Sisk P."/>
            <person name="Stolte C."/>
            <person name="Sykes S."/>
            <person name="Wortman J."/>
            <person name="Nusbaum C."/>
            <person name="Birren B."/>
        </authorList>
    </citation>
    <scope>NUCLEOTIDE SEQUENCE [LARGE SCALE GENOMIC DNA]</scope>
    <source>
        <strain evidence="3 4">ATCC 51366</strain>
    </source>
</reference>
<organism evidence="3 4">
    <name type="scientific">Helcococcus kunzii ATCC 51366</name>
    <dbReference type="NCBI Taxonomy" id="883114"/>
    <lineage>
        <taxon>Bacteria</taxon>
        <taxon>Bacillati</taxon>
        <taxon>Bacillota</taxon>
        <taxon>Tissierellia</taxon>
        <taxon>Tissierellales</taxon>
        <taxon>Peptoniphilaceae</taxon>
        <taxon>Helcococcus</taxon>
    </lineage>
</organism>
<proteinExistence type="predicted"/>
<gene>
    <name evidence="3" type="ORF">HMPREF9709_01372</name>
</gene>